<dbReference type="NCBIfam" id="TIGR00797">
    <property type="entry name" value="matE"/>
    <property type="match status" value="1"/>
</dbReference>
<gene>
    <name evidence="14" type="ORF">CGZ75_19835</name>
</gene>
<dbReference type="GO" id="GO:0006811">
    <property type="term" value="P:monoatomic ion transport"/>
    <property type="evidence" value="ECO:0007669"/>
    <property type="project" value="UniProtKB-KW"/>
</dbReference>
<evidence type="ECO:0000313" key="15">
    <source>
        <dbReference type="Proteomes" id="UP000215145"/>
    </source>
</evidence>
<comment type="subcellular location">
    <subcellularLocation>
        <location evidence="2">Cell membrane</location>
        <topology evidence="2">Multi-pass membrane protein</topology>
    </subcellularLocation>
</comment>
<dbReference type="InterPro" id="IPR002528">
    <property type="entry name" value="MATE_fam"/>
</dbReference>
<feature type="transmembrane region" description="Helical" evidence="13">
    <location>
        <begin position="12"/>
        <end position="32"/>
    </location>
</feature>
<evidence type="ECO:0000313" key="14">
    <source>
        <dbReference type="EMBL" id="OXM13321.1"/>
    </source>
</evidence>
<evidence type="ECO:0000256" key="5">
    <source>
        <dbReference type="ARBA" id="ARBA00022448"/>
    </source>
</evidence>
<dbReference type="PANTHER" id="PTHR43298">
    <property type="entry name" value="MULTIDRUG RESISTANCE PROTEIN NORM-RELATED"/>
    <property type="match status" value="1"/>
</dbReference>
<feature type="transmembrane region" description="Helical" evidence="13">
    <location>
        <begin position="388"/>
        <end position="411"/>
    </location>
</feature>
<dbReference type="EMBL" id="NMUQ01000003">
    <property type="protein sequence ID" value="OXM13321.1"/>
    <property type="molecule type" value="Genomic_DNA"/>
</dbReference>
<evidence type="ECO:0000256" key="4">
    <source>
        <dbReference type="ARBA" id="ARBA00020268"/>
    </source>
</evidence>
<evidence type="ECO:0000256" key="8">
    <source>
        <dbReference type="ARBA" id="ARBA00022692"/>
    </source>
</evidence>
<evidence type="ECO:0000256" key="3">
    <source>
        <dbReference type="ARBA" id="ARBA00010199"/>
    </source>
</evidence>
<dbReference type="Pfam" id="PF01554">
    <property type="entry name" value="MatE"/>
    <property type="match status" value="2"/>
</dbReference>
<dbReference type="OrthoDB" id="9780160at2"/>
<feature type="transmembrane region" description="Helical" evidence="13">
    <location>
        <begin position="239"/>
        <end position="263"/>
    </location>
</feature>
<name>A0A229NTT9_9BACL</name>
<dbReference type="GO" id="GO:0042910">
    <property type="term" value="F:xenobiotic transmembrane transporter activity"/>
    <property type="evidence" value="ECO:0007669"/>
    <property type="project" value="InterPro"/>
</dbReference>
<evidence type="ECO:0000256" key="7">
    <source>
        <dbReference type="ARBA" id="ARBA00022475"/>
    </source>
</evidence>
<feature type="transmembrane region" description="Helical" evidence="13">
    <location>
        <begin position="89"/>
        <end position="111"/>
    </location>
</feature>
<dbReference type="PIRSF" id="PIRSF006603">
    <property type="entry name" value="DinF"/>
    <property type="match status" value="1"/>
</dbReference>
<keyword evidence="7" id="KW-1003">Cell membrane</keyword>
<keyword evidence="6" id="KW-0050">Antiport</keyword>
<feature type="transmembrane region" description="Helical" evidence="13">
    <location>
        <begin position="44"/>
        <end position="77"/>
    </location>
</feature>
<organism evidence="14 15">
    <name type="scientific">Paenibacillus herberti</name>
    <dbReference type="NCBI Taxonomy" id="1619309"/>
    <lineage>
        <taxon>Bacteria</taxon>
        <taxon>Bacillati</taxon>
        <taxon>Bacillota</taxon>
        <taxon>Bacilli</taxon>
        <taxon>Bacillales</taxon>
        <taxon>Paenibacillaceae</taxon>
        <taxon>Paenibacillus</taxon>
    </lineage>
</organism>
<keyword evidence="11 13" id="KW-0472">Membrane</keyword>
<evidence type="ECO:0000256" key="12">
    <source>
        <dbReference type="ARBA" id="ARBA00031636"/>
    </source>
</evidence>
<keyword evidence="5" id="KW-0813">Transport</keyword>
<keyword evidence="10" id="KW-0406">Ion transport</keyword>
<keyword evidence="8 13" id="KW-0812">Transmembrane</keyword>
<comment type="caution">
    <text evidence="14">The sequence shown here is derived from an EMBL/GenBank/DDBJ whole genome shotgun (WGS) entry which is preliminary data.</text>
</comment>
<dbReference type="AlphaFoldDB" id="A0A229NTT9"/>
<evidence type="ECO:0000256" key="6">
    <source>
        <dbReference type="ARBA" id="ARBA00022449"/>
    </source>
</evidence>
<dbReference type="CDD" id="cd13134">
    <property type="entry name" value="MATE_like_8"/>
    <property type="match status" value="1"/>
</dbReference>
<dbReference type="RefSeq" id="WP_089526029.1">
    <property type="nucleotide sequence ID" value="NZ_NMUQ01000003.1"/>
</dbReference>
<proteinExistence type="inferred from homology"/>
<feature type="transmembrane region" description="Helical" evidence="13">
    <location>
        <begin position="322"/>
        <end position="342"/>
    </location>
</feature>
<comment type="similarity">
    <text evidence="3">Belongs to the multi antimicrobial extrusion (MATE) (TC 2.A.66.1) family.</text>
</comment>
<keyword evidence="9 13" id="KW-1133">Transmembrane helix</keyword>
<keyword evidence="15" id="KW-1185">Reference proteome</keyword>
<dbReference type="Proteomes" id="UP000215145">
    <property type="component" value="Unassembled WGS sequence"/>
</dbReference>
<feature type="transmembrane region" description="Helical" evidence="13">
    <location>
        <begin position="354"/>
        <end position="376"/>
    </location>
</feature>
<evidence type="ECO:0000256" key="11">
    <source>
        <dbReference type="ARBA" id="ARBA00023136"/>
    </source>
</evidence>
<dbReference type="InterPro" id="IPR050222">
    <property type="entry name" value="MATE_MdtK"/>
</dbReference>
<protein>
    <recommendedName>
        <fullName evidence="4">Probable multidrug resistance protein NorM</fullName>
    </recommendedName>
    <alternativeName>
        <fullName evidence="12">Multidrug-efflux transporter</fullName>
    </alternativeName>
</protein>
<evidence type="ECO:0000256" key="2">
    <source>
        <dbReference type="ARBA" id="ARBA00004651"/>
    </source>
</evidence>
<dbReference type="PANTHER" id="PTHR43298:SF2">
    <property type="entry name" value="FMN_FAD EXPORTER YEEO-RELATED"/>
    <property type="match status" value="1"/>
</dbReference>
<evidence type="ECO:0000256" key="10">
    <source>
        <dbReference type="ARBA" id="ARBA00023065"/>
    </source>
</evidence>
<dbReference type="GO" id="GO:0015297">
    <property type="term" value="F:antiporter activity"/>
    <property type="evidence" value="ECO:0007669"/>
    <property type="project" value="UniProtKB-KW"/>
</dbReference>
<accession>A0A229NTT9</accession>
<reference evidence="14 15" key="1">
    <citation type="submission" date="2017-07" db="EMBL/GenBank/DDBJ databases">
        <title>Paenibacillus herberti R33 genome sequencing and assembly.</title>
        <authorList>
            <person name="Su W."/>
        </authorList>
    </citation>
    <scope>NUCLEOTIDE SEQUENCE [LARGE SCALE GENOMIC DNA]</scope>
    <source>
        <strain evidence="14 15">R33</strain>
    </source>
</reference>
<feature type="transmembrane region" description="Helical" evidence="13">
    <location>
        <begin position="283"/>
        <end position="301"/>
    </location>
</feature>
<evidence type="ECO:0000256" key="9">
    <source>
        <dbReference type="ARBA" id="ARBA00022989"/>
    </source>
</evidence>
<sequence>MSKSDNKTFYKALLQLAVPITLQSLVMSLLFMTDQVMVGQLGDIAIATVGIASKINSVVSVVLAGLAAALSIYVAQYWGKKDRKSISQLLGLALTIGLALSLLFAAVVFIKPDWLLSLFTTDKNILGDGRIYLQIVAISFIPAMLTMLYSAMLRSTGHVKFPMYISLLTVIVNVVLNYLLIFGHFGFPELGLAGSAYATLTARIIECSLIIGSVYVYKLPGGTSVKELFSISKPLANKFLITMYPLVLTELVWVLSEAVYAIIYSRMGTVEMTAMTITFPLQGLMIGMLTGISGAAAVMVGNKLGAGEAIIAQQYAKRLIRFGIVVAFGLGIVIALIAPLYAKLFQVSTEANQLSIYILWVFAAFIWVKVANMIMAGSVLQSGGDSKFVFAMESSVTWLVGVPLGLLLSVVWKQPIFWVYFFLSLEEVVRFIIGWQRFRSGKWVRNLTTNTNAESISA</sequence>
<feature type="transmembrane region" description="Helical" evidence="13">
    <location>
        <begin position="164"/>
        <end position="185"/>
    </location>
</feature>
<evidence type="ECO:0000256" key="13">
    <source>
        <dbReference type="SAM" id="Phobius"/>
    </source>
</evidence>
<feature type="transmembrane region" description="Helical" evidence="13">
    <location>
        <begin position="131"/>
        <end position="152"/>
    </location>
</feature>
<evidence type="ECO:0000256" key="1">
    <source>
        <dbReference type="ARBA" id="ARBA00003408"/>
    </source>
</evidence>
<comment type="function">
    <text evidence="1">Multidrug efflux pump.</text>
</comment>
<dbReference type="GO" id="GO:0005886">
    <property type="term" value="C:plasma membrane"/>
    <property type="evidence" value="ECO:0007669"/>
    <property type="project" value="UniProtKB-SubCell"/>
</dbReference>
<dbReference type="InterPro" id="IPR048279">
    <property type="entry name" value="MdtK-like"/>
</dbReference>